<dbReference type="RefSeq" id="WP_151565153.1">
    <property type="nucleotide sequence ID" value="NZ_WBMT01000015.1"/>
</dbReference>
<sequence>MKSERHTDPRETRLRERLETIRVRSEKSNSWRSSTQYLSRLVNRTGFVPIRTRLSREDLTFLAGARDEVIAFAELGIRLLDLHQPQDAGGITSDPDSPIRRCRACMWRWPCPTFRAIAEAVDR</sequence>
<dbReference type="AlphaFoldDB" id="A0A6H9YMY9"/>
<reference evidence="1 2" key="1">
    <citation type="submission" date="2019-09" db="EMBL/GenBank/DDBJ databases">
        <title>Actinomadura physcomitrii sp. nov., a novel actinomycete isolated from moss [Physcomitrium sphaericum (Ludw) Fuernr].</title>
        <authorList>
            <person name="Zhuang X."/>
            <person name="Liu C."/>
        </authorList>
    </citation>
    <scope>NUCLEOTIDE SEQUENCE [LARGE SCALE GENOMIC DNA]</scope>
    <source>
        <strain evidence="1 2">HMC1</strain>
    </source>
</reference>
<proteinExistence type="predicted"/>
<evidence type="ECO:0000313" key="2">
    <source>
        <dbReference type="Proteomes" id="UP000468735"/>
    </source>
</evidence>
<dbReference type="OrthoDB" id="3428976at2"/>
<organism evidence="1 2">
    <name type="scientific">Actinomadura rudentiformis</name>
    <dbReference type="NCBI Taxonomy" id="359158"/>
    <lineage>
        <taxon>Bacteria</taxon>
        <taxon>Bacillati</taxon>
        <taxon>Actinomycetota</taxon>
        <taxon>Actinomycetes</taxon>
        <taxon>Streptosporangiales</taxon>
        <taxon>Thermomonosporaceae</taxon>
        <taxon>Actinomadura</taxon>
    </lineage>
</organism>
<gene>
    <name evidence="1" type="ORF">F8566_29730</name>
</gene>
<evidence type="ECO:0000313" key="1">
    <source>
        <dbReference type="EMBL" id="KAB2344785.1"/>
    </source>
</evidence>
<name>A0A6H9YMY9_9ACTN</name>
<protein>
    <submittedName>
        <fullName evidence="1">Uncharacterized protein</fullName>
    </submittedName>
</protein>
<accession>A0A6H9YMY9</accession>
<comment type="caution">
    <text evidence="1">The sequence shown here is derived from an EMBL/GenBank/DDBJ whole genome shotgun (WGS) entry which is preliminary data.</text>
</comment>
<keyword evidence="2" id="KW-1185">Reference proteome</keyword>
<dbReference type="EMBL" id="WBMT01000015">
    <property type="protein sequence ID" value="KAB2344785.1"/>
    <property type="molecule type" value="Genomic_DNA"/>
</dbReference>
<dbReference type="Proteomes" id="UP000468735">
    <property type="component" value="Unassembled WGS sequence"/>
</dbReference>